<dbReference type="InterPro" id="IPR029058">
    <property type="entry name" value="AB_hydrolase_fold"/>
</dbReference>
<dbReference type="InterPro" id="IPR050266">
    <property type="entry name" value="AB_hydrolase_sf"/>
</dbReference>
<dbReference type="EMBL" id="JBHSQV010000161">
    <property type="protein sequence ID" value="MFC5987401.1"/>
    <property type="molecule type" value="Genomic_DNA"/>
</dbReference>
<dbReference type="RefSeq" id="WP_379894776.1">
    <property type="nucleotide sequence ID" value="NZ_CBCSCT010000042.1"/>
</dbReference>
<gene>
    <name evidence="3" type="ORF">ACFPXP_13400</name>
</gene>
<evidence type="ECO:0000256" key="1">
    <source>
        <dbReference type="ARBA" id="ARBA00022801"/>
    </source>
</evidence>
<evidence type="ECO:0000313" key="4">
    <source>
        <dbReference type="Proteomes" id="UP001596250"/>
    </source>
</evidence>
<comment type="caution">
    <text evidence="3">The sequence shown here is derived from an EMBL/GenBank/DDBJ whole genome shotgun (WGS) entry which is preliminary data.</text>
</comment>
<organism evidence="3 4">
    <name type="scientific">Marinicrinis lubricantis</name>
    <dbReference type="NCBI Taxonomy" id="2086470"/>
    <lineage>
        <taxon>Bacteria</taxon>
        <taxon>Bacillati</taxon>
        <taxon>Bacillota</taxon>
        <taxon>Bacilli</taxon>
        <taxon>Bacillales</taxon>
        <taxon>Paenibacillaceae</taxon>
    </lineage>
</organism>
<keyword evidence="1 3" id="KW-0378">Hydrolase</keyword>
<name>A0ABW1IQS7_9BACL</name>
<dbReference type="GO" id="GO:0016787">
    <property type="term" value="F:hydrolase activity"/>
    <property type="evidence" value="ECO:0007669"/>
    <property type="project" value="UniProtKB-KW"/>
</dbReference>
<evidence type="ECO:0000313" key="3">
    <source>
        <dbReference type="EMBL" id="MFC5987401.1"/>
    </source>
</evidence>
<protein>
    <submittedName>
        <fullName evidence="3">Alpha/beta fold hydrolase</fullName>
    </submittedName>
</protein>
<feature type="domain" description="AB hydrolase-1" evidence="2">
    <location>
        <begin position="52"/>
        <end position="237"/>
    </location>
</feature>
<dbReference type="Gene3D" id="3.40.50.1820">
    <property type="entry name" value="alpha/beta hydrolase"/>
    <property type="match status" value="1"/>
</dbReference>
<dbReference type="Proteomes" id="UP001596250">
    <property type="component" value="Unassembled WGS sequence"/>
</dbReference>
<keyword evidence="4" id="KW-1185">Reference proteome</keyword>
<evidence type="ECO:0000259" key="2">
    <source>
        <dbReference type="Pfam" id="PF12697"/>
    </source>
</evidence>
<accession>A0ABW1IQS7</accession>
<reference evidence="4" key="1">
    <citation type="journal article" date="2019" name="Int. J. Syst. Evol. Microbiol.">
        <title>The Global Catalogue of Microorganisms (GCM) 10K type strain sequencing project: providing services to taxonomists for standard genome sequencing and annotation.</title>
        <authorList>
            <consortium name="The Broad Institute Genomics Platform"/>
            <consortium name="The Broad Institute Genome Sequencing Center for Infectious Disease"/>
            <person name="Wu L."/>
            <person name="Ma J."/>
        </authorList>
    </citation>
    <scope>NUCLEOTIDE SEQUENCE [LARGE SCALE GENOMIC DNA]</scope>
    <source>
        <strain evidence="4">CCM 8749</strain>
    </source>
</reference>
<dbReference type="InterPro" id="IPR000073">
    <property type="entry name" value="AB_hydrolase_1"/>
</dbReference>
<dbReference type="Pfam" id="PF12697">
    <property type="entry name" value="Abhydrolase_6"/>
    <property type="match status" value="1"/>
</dbReference>
<dbReference type="SUPFAM" id="SSF53474">
    <property type="entry name" value="alpha/beta-Hydrolases"/>
    <property type="match status" value="1"/>
</dbReference>
<proteinExistence type="predicted"/>
<dbReference type="PANTHER" id="PTHR43798:SF31">
    <property type="entry name" value="AB HYDROLASE SUPERFAMILY PROTEIN YCLE"/>
    <property type="match status" value="1"/>
</dbReference>
<sequence length="245" mass="27252">MNSCSTILWLTGWSIDDDVFNPLRDQLRSRLPEWRHSVAHYYDAKTPEQMHVIAKVAAHACRQASDGPLLIAGWSLGGLLALRLAGELGAEGLVLLGSTARFIRPRGETDLGWPDTYLRQMSSALKHDRAAVEWHFHKNLFTLRELERGIDAMLPAADRWSNQALLAGLELLRHEDCRPLLPGIACPVLVVHGQDDIVCPFGAAKELHKSLPSASLLAVEDGGHAPFLGRETEVADAIRSWWYER</sequence>
<dbReference type="PANTHER" id="PTHR43798">
    <property type="entry name" value="MONOACYLGLYCEROL LIPASE"/>
    <property type="match status" value="1"/>
</dbReference>